<protein>
    <recommendedName>
        <fullName evidence="4">DUF938 domain-containing protein</fullName>
    </recommendedName>
</protein>
<gene>
    <name evidence="2" type="ORF">SAMN04490244_106264</name>
</gene>
<dbReference type="EMBL" id="FOGU01000006">
    <property type="protein sequence ID" value="SES16965.1"/>
    <property type="molecule type" value="Genomic_DNA"/>
</dbReference>
<name>A0A1H9V5H0_9RHOB</name>
<feature type="region of interest" description="Disordered" evidence="1">
    <location>
        <begin position="1"/>
        <end position="22"/>
    </location>
</feature>
<organism evidence="2 3">
    <name type="scientific">Tranquillimonas rosea</name>
    <dbReference type="NCBI Taxonomy" id="641238"/>
    <lineage>
        <taxon>Bacteria</taxon>
        <taxon>Pseudomonadati</taxon>
        <taxon>Pseudomonadota</taxon>
        <taxon>Alphaproteobacteria</taxon>
        <taxon>Rhodobacterales</taxon>
        <taxon>Roseobacteraceae</taxon>
        <taxon>Tranquillimonas</taxon>
    </lineage>
</organism>
<evidence type="ECO:0008006" key="4">
    <source>
        <dbReference type="Google" id="ProtNLM"/>
    </source>
</evidence>
<dbReference type="SUPFAM" id="SSF53335">
    <property type="entry name" value="S-adenosyl-L-methionine-dependent methyltransferases"/>
    <property type="match status" value="1"/>
</dbReference>
<dbReference type="InterPro" id="IPR029063">
    <property type="entry name" value="SAM-dependent_MTases_sf"/>
</dbReference>
<sequence>MERAPTSSHAARYSPDNSDSHADGRLVADVVARNGPPVIAALAPWLNGARGAALEIGSGTGQHAANFALAFPGLSWHASDPDPAHRRSADAWRVALRLPPCPARDVDASDSGWPDSVGDLAPLSCLLAMNVTHIAPPAVTEGIVAGAGRVLAPGGLLALYGPFSEPGRPLGDGNRTFDARLRADNPDWGLRDLAWIEELASTAGLARAAIVTMPADNRLILFRR</sequence>
<evidence type="ECO:0000313" key="3">
    <source>
        <dbReference type="Proteomes" id="UP000198885"/>
    </source>
</evidence>
<dbReference type="PANTHER" id="PTHR20974:SF0">
    <property type="entry name" value="UPF0585 PROTEIN CG18661"/>
    <property type="match status" value="1"/>
</dbReference>
<proteinExistence type="predicted"/>
<dbReference type="Gene3D" id="3.40.50.150">
    <property type="entry name" value="Vaccinia Virus protein VP39"/>
    <property type="match status" value="1"/>
</dbReference>
<dbReference type="AlphaFoldDB" id="A0A1H9V5H0"/>
<dbReference type="RefSeq" id="WP_092693981.1">
    <property type="nucleotide sequence ID" value="NZ_FOGU01000006.1"/>
</dbReference>
<evidence type="ECO:0000313" key="2">
    <source>
        <dbReference type="EMBL" id="SES16965.1"/>
    </source>
</evidence>
<dbReference type="Proteomes" id="UP000198885">
    <property type="component" value="Unassembled WGS sequence"/>
</dbReference>
<accession>A0A1H9V5H0</accession>
<reference evidence="2 3" key="1">
    <citation type="submission" date="2016-10" db="EMBL/GenBank/DDBJ databases">
        <authorList>
            <person name="de Groot N.N."/>
        </authorList>
    </citation>
    <scope>NUCLEOTIDE SEQUENCE [LARGE SCALE GENOMIC DNA]</scope>
    <source>
        <strain evidence="2 3">DSM 23042</strain>
    </source>
</reference>
<evidence type="ECO:0000256" key="1">
    <source>
        <dbReference type="SAM" id="MobiDB-lite"/>
    </source>
</evidence>
<keyword evidence="3" id="KW-1185">Reference proteome</keyword>
<dbReference type="InterPro" id="IPR010342">
    <property type="entry name" value="DUF938"/>
</dbReference>
<dbReference type="STRING" id="641238.SAMN04490244_106264"/>
<dbReference type="Pfam" id="PF06080">
    <property type="entry name" value="DUF938"/>
    <property type="match status" value="1"/>
</dbReference>
<dbReference type="PANTHER" id="PTHR20974">
    <property type="entry name" value="UPF0585 PROTEIN CG18661"/>
    <property type="match status" value="1"/>
</dbReference>
<dbReference type="OrthoDB" id="5525831at2"/>